<evidence type="ECO:0000313" key="1">
    <source>
        <dbReference type="EMBL" id="ORC85661.1"/>
    </source>
</evidence>
<dbReference type="RefSeq" id="XP_028879727.1">
    <property type="nucleotide sequence ID" value="XM_029028874.1"/>
</dbReference>
<organism evidence="1 2">
    <name type="scientific">Trypanosoma theileri</name>
    <dbReference type="NCBI Taxonomy" id="67003"/>
    <lineage>
        <taxon>Eukaryota</taxon>
        <taxon>Discoba</taxon>
        <taxon>Euglenozoa</taxon>
        <taxon>Kinetoplastea</taxon>
        <taxon>Metakinetoplastina</taxon>
        <taxon>Trypanosomatida</taxon>
        <taxon>Trypanosomatidae</taxon>
        <taxon>Trypanosoma</taxon>
    </lineage>
</organism>
<accession>A0A1X0NM57</accession>
<sequence>MELNFDIPSTFSGGRANSFPEVPFSYHGQRTDALVLLPSGETVVYVRMGNMTYLSGEWRRDQALQPRSFRSFGITNLGPYVLGIAEYVRLFYVPSTSPLTPTQWTSFLHAEEGLNTDYSSSFAKSLISATHREMKMIEDQCCLHPFHYIAGSDVLFDFANYAELFCYGRETLIAIIVTNDKQLVWIPFDISSTLPPNRVFTDSPFKYDKSSFPVYKISLNWDMDEPKPINCFFFRLVRPSVVRLLLIFDSAYFNVVEFKIRTDLDSDTSERQYSPLYEASWSFDSVPLSTYSFEGSYSDNSFSEIGEVMVIGGDKAKRFVKEMKCFFVYVSLSTDEQYVAMTADLDGLVAVFDYDASVFQTPSWNKCPLSLRYVVKVPEGCFCLGVQPYGPSMFVVLVNSHTCSFLLVLDAANPRAALKVLQVGRCSIKGLRVDTEREVAVIAVDEGLFSEKAGVRRLDLPPKFNPIKSLCVMCCDWIRETAFYQLRAYVLQNCLTSSLSHSSSSTPLDDTSIDYNGHKFLKRLPTYFGRRCRFGHMVGPSQPLVASMMDKPLSEDWKVVFPGEKTSETSLIMSSEDGNLSPLWICGGCSRRFSVISPFIPPVACKKCSSVFCSECFP</sequence>
<dbReference type="AlphaFoldDB" id="A0A1X0NM57"/>
<gene>
    <name evidence="1" type="ORF">TM35_000331180</name>
</gene>
<dbReference type="OrthoDB" id="250855at2759"/>
<dbReference type="Proteomes" id="UP000192257">
    <property type="component" value="Unassembled WGS sequence"/>
</dbReference>
<reference evidence="1 2" key="1">
    <citation type="submission" date="2017-03" db="EMBL/GenBank/DDBJ databases">
        <title>An alternative strategy for trypanosome survival in the mammalian bloodstream revealed through genome and transcriptome analysis of the ubiquitous bovine parasite Trypanosoma (Megatrypanum) theileri.</title>
        <authorList>
            <person name="Kelly S."/>
            <person name="Ivens A."/>
            <person name="Mott A."/>
            <person name="O'Neill E."/>
            <person name="Emms D."/>
            <person name="Macleod O."/>
            <person name="Voorheis P."/>
            <person name="Matthews J."/>
            <person name="Matthews K."/>
            <person name="Carrington M."/>
        </authorList>
    </citation>
    <scope>NUCLEOTIDE SEQUENCE [LARGE SCALE GENOMIC DNA]</scope>
    <source>
        <strain evidence="1">Edinburgh</strain>
    </source>
</reference>
<keyword evidence="2" id="KW-1185">Reference proteome</keyword>
<dbReference type="EMBL" id="NBCO01000033">
    <property type="protein sequence ID" value="ORC85661.1"/>
    <property type="molecule type" value="Genomic_DNA"/>
</dbReference>
<evidence type="ECO:0000313" key="2">
    <source>
        <dbReference type="Proteomes" id="UP000192257"/>
    </source>
</evidence>
<dbReference type="VEuPathDB" id="TriTrypDB:TM35_000331180"/>
<proteinExistence type="predicted"/>
<comment type="caution">
    <text evidence="1">The sequence shown here is derived from an EMBL/GenBank/DDBJ whole genome shotgun (WGS) entry which is preliminary data.</text>
</comment>
<dbReference type="GeneID" id="39988654"/>
<protein>
    <submittedName>
        <fullName evidence="1">Uncharacterized protein</fullName>
    </submittedName>
</protein>
<name>A0A1X0NM57_9TRYP</name>